<organism evidence="1 2">
    <name type="scientific">Gimesia aquarii</name>
    <dbReference type="NCBI Taxonomy" id="2527964"/>
    <lineage>
        <taxon>Bacteria</taxon>
        <taxon>Pseudomonadati</taxon>
        <taxon>Planctomycetota</taxon>
        <taxon>Planctomycetia</taxon>
        <taxon>Planctomycetales</taxon>
        <taxon>Planctomycetaceae</taxon>
        <taxon>Gimesia</taxon>
    </lineage>
</organism>
<dbReference type="Proteomes" id="UP000318704">
    <property type="component" value="Chromosome"/>
</dbReference>
<evidence type="ECO:0000313" key="2">
    <source>
        <dbReference type="Proteomes" id="UP000318704"/>
    </source>
</evidence>
<accession>A0A517W383</accession>
<evidence type="ECO:0000313" key="1">
    <source>
        <dbReference type="EMBL" id="QDT99697.1"/>
    </source>
</evidence>
<dbReference type="KEGG" id="gaw:V144x_52100"/>
<evidence type="ECO:0008006" key="3">
    <source>
        <dbReference type="Google" id="ProtNLM"/>
    </source>
</evidence>
<protein>
    <recommendedName>
        <fullName evidence="3">PilZ domain protein</fullName>
    </recommendedName>
</protein>
<proteinExistence type="predicted"/>
<reference evidence="1 2" key="1">
    <citation type="submission" date="2019-03" db="EMBL/GenBank/DDBJ databases">
        <title>Deep-cultivation of Planctomycetes and their phenomic and genomic characterization uncovers novel biology.</title>
        <authorList>
            <person name="Wiegand S."/>
            <person name="Jogler M."/>
            <person name="Boedeker C."/>
            <person name="Pinto D."/>
            <person name="Vollmers J."/>
            <person name="Rivas-Marin E."/>
            <person name="Kohn T."/>
            <person name="Peeters S.H."/>
            <person name="Heuer A."/>
            <person name="Rast P."/>
            <person name="Oberbeckmann S."/>
            <person name="Bunk B."/>
            <person name="Jeske O."/>
            <person name="Meyerdierks A."/>
            <person name="Storesund J.E."/>
            <person name="Kallscheuer N."/>
            <person name="Luecker S."/>
            <person name="Lage O.M."/>
            <person name="Pohl T."/>
            <person name="Merkel B.J."/>
            <person name="Hornburger P."/>
            <person name="Mueller R.-W."/>
            <person name="Bruemmer F."/>
            <person name="Labrenz M."/>
            <person name="Spormann A.M."/>
            <person name="Op den Camp H."/>
            <person name="Overmann J."/>
            <person name="Amann R."/>
            <person name="Jetten M.S.M."/>
            <person name="Mascher T."/>
            <person name="Medema M.H."/>
            <person name="Devos D.P."/>
            <person name="Kaster A.-K."/>
            <person name="Ovreas L."/>
            <person name="Rohde M."/>
            <person name="Galperin M.Y."/>
            <person name="Jogler C."/>
        </authorList>
    </citation>
    <scope>NUCLEOTIDE SEQUENCE [LARGE SCALE GENOMIC DNA]</scope>
    <source>
        <strain evidence="1 2">V144</strain>
    </source>
</reference>
<name>A0A517W383_9PLAN</name>
<dbReference type="RefSeq" id="WP_144989445.1">
    <property type="nucleotide sequence ID" value="NZ_CP037920.1"/>
</dbReference>
<sequence>MGQIVEEYERGPRLDGALNLKTPDFKFDKKDIFLRETKQFPCLRQIPELCKLAEAVVASWYLEPTLTSSRAWHRISFERPIGLAFVDEKTKQLESELQTVEGRNLSIEGISFAHSEPIYSREVAIVLDLEKPTLEFLITRLAWSRFSEAQLFQSGGKFIRQIEVDKSHFEL</sequence>
<gene>
    <name evidence="1" type="ORF">V144x_52100</name>
</gene>
<dbReference type="EMBL" id="CP037920">
    <property type="protein sequence ID" value="QDT99697.1"/>
    <property type="molecule type" value="Genomic_DNA"/>
</dbReference>
<dbReference type="AlphaFoldDB" id="A0A517W383"/>